<proteinExistence type="predicted"/>
<dbReference type="InterPro" id="IPR011990">
    <property type="entry name" value="TPR-like_helical_dom_sf"/>
</dbReference>
<accession>A0AAD6VPD4</accession>
<evidence type="ECO:0000313" key="3">
    <source>
        <dbReference type="Proteomes" id="UP001219525"/>
    </source>
</evidence>
<feature type="chain" id="PRO_5042225125" evidence="1">
    <location>
        <begin position="23"/>
        <end position="576"/>
    </location>
</feature>
<dbReference type="EMBL" id="JARJCW010000023">
    <property type="protein sequence ID" value="KAJ7212675.1"/>
    <property type="molecule type" value="Genomic_DNA"/>
</dbReference>
<protein>
    <submittedName>
        <fullName evidence="2">Uncharacterized protein</fullName>
    </submittedName>
</protein>
<name>A0AAD6VPD4_9AGAR</name>
<evidence type="ECO:0000256" key="1">
    <source>
        <dbReference type="SAM" id="SignalP"/>
    </source>
</evidence>
<organism evidence="2 3">
    <name type="scientific">Mycena pura</name>
    <dbReference type="NCBI Taxonomy" id="153505"/>
    <lineage>
        <taxon>Eukaryota</taxon>
        <taxon>Fungi</taxon>
        <taxon>Dikarya</taxon>
        <taxon>Basidiomycota</taxon>
        <taxon>Agaricomycotina</taxon>
        <taxon>Agaricomycetes</taxon>
        <taxon>Agaricomycetidae</taxon>
        <taxon>Agaricales</taxon>
        <taxon>Marasmiineae</taxon>
        <taxon>Mycenaceae</taxon>
        <taxon>Mycena</taxon>
    </lineage>
</organism>
<keyword evidence="1" id="KW-0732">Signal</keyword>
<dbReference type="AlphaFoldDB" id="A0AAD6VPD4"/>
<gene>
    <name evidence="2" type="ORF">GGX14DRAFT_621053</name>
</gene>
<reference evidence="2" key="1">
    <citation type="submission" date="2023-03" db="EMBL/GenBank/DDBJ databases">
        <title>Massive genome expansion in bonnet fungi (Mycena s.s.) driven by repeated elements and novel gene families across ecological guilds.</title>
        <authorList>
            <consortium name="Lawrence Berkeley National Laboratory"/>
            <person name="Harder C.B."/>
            <person name="Miyauchi S."/>
            <person name="Viragh M."/>
            <person name="Kuo A."/>
            <person name="Thoen E."/>
            <person name="Andreopoulos B."/>
            <person name="Lu D."/>
            <person name="Skrede I."/>
            <person name="Drula E."/>
            <person name="Henrissat B."/>
            <person name="Morin E."/>
            <person name="Kohler A."/>
            <person name="Barry K."/>
            <person name="LaButti K."/>
            <person name="Morin E."/>
            <person name="Salamov A."/>
            <person name="Lipzen A."/>
            <person name="Mereny Z."/>
            <person name="Hegedus B."/>
            <person name="Baldrian P."/>
            <person name="Stursova M."/>
            <person name="Weitz H."/>
            <person name="Taylor A."/>
            <person name="Grigoriev I.V."/>
            <person name="Nagy L.G."/>
            <person name="Martin F."/>
            <person name="Kauserud H."/>
        </authorList>
    </citation>
    <scope>NUCLEOTIDE SEQUENCE</scope>
    <source>
        <strain evidence="2">9144</strain>
    </source>
</reference>
<dbReference type="Gene3D" id="1.25.40.10">
    <property type="entry name" value="Tetratricopeptide repeat domain"/>
    <property type="match status" value="1"/>
</dbReference>
<dbReference type="Proteomes" id="UP001219525">
    <property type="component" value="Unassembled WGS sequence"/>
</dbReference>
<feature type="signal peptide" evidence="1">
    <location>
        <begin position="1"/>
        <end position="22"/>
    </location>
</feature>
<sequence>MTREAQALLSLLSILPNGLSNAELVHSNLPIADIHGAQTALIRTALAQVGPTNRLSALMPIREHVRGIYPPQQLLKTALRKYYQKVIDLWRAQMTPSSELNIQLFASFANTQTIFEDRLRSDLEAMDMTKTLHSTINLNGFSRMHYTATMPLMSLVEDIIVRFPTDRVYGEFFVEIFTASPLHQVHDPELQIILGIRHFDNNPDIEQKASQKNFETALEYHEKALAMMETLPHPTRTLQAVFSGISRSLYAKGNLADGRTHAREAQQIAAILGDQVGQEHAFRQEAQCCIGLGFFHDVAQLCRQVRDLTCMWGLQGSNADIVHNQILEAEIHLLKTEYPAACSIYKQIVCTPPGYWKALALYNIAVIDIARGAPAASMHINLELDAATPHFTRLAWAWDCVDAALMLREGEAAAARAILERVFRKSPNWLNNTLCLEQLANLDYGMYDCQTTLSWAAVYLGSALRSKDKLSTMKALKYLGQIAAAKGESSTVMSLFQVALDGFTFMDVHQWKADCMMRMSKIHLACSEVLRAKELFDAALPLFDRCMVQRPAYADDIALKLAGLHMQKEMLAKTPA</sequence>
<evidence type="ECO:0000313" key="2">
    <source>
        <dbReference type="EMBL" id="KAJ7212675.1"/>
    </source>
</evidence>
<comment type="caution">
    <text evidence="2">The sequence shown here is derived from an EMBL/GenBank/DDBJ whole genome shotgun (WGS) entry which is preliminary data.</text>
</comment>
<dbReference type="SUPFAM" id="SSF48452">
    <property type="entry name" value="TPR-like"/>
    <property type="match status" value="1"/>
</dbReference>
<keyword evidence="3" id="KW-1185">Reference proteome</keyword>